<dbReference type="AlphaFoldDB" id="A0A0E9UU59"/>
<organism evidence="1">
    <name type="scientific">Anguilla anguilla</name>
    <name type="common">European freshwater eel</name>
    <name type="synonym">Muraena anguilla</name>
    <dbReference type="NCBI Taxonomy" id="7936"/>
    <lineage>
        <taxon>Eukaryota</taxon>
        <taxon>Metazoa</taxon>
        <taxon>Chordata</taxon>
        <taxon>Craniata</taxon>
        <taxon>Vertebrata</taxon>
        <taxon>Euteleostomi</taxon>
        <taxon>Actinopterygii</taxon>
        <taxon>Neopterygii</taxon>
        <taxon>Teleostei</taxon>
        <taxon>Anguilliformes</taxon>
        <taxon>Anguillidae</taxon>
        <taxon>Anguilla</taxon>
    </lineage>
</organism>
<dbReference type="EMBL" id="GBXM01039847">
    <property type="protein sequence ID" value="JAH68730.1"/>
    <property type="molecule type" value="Transcribed_RNA"/>
</dbReference>
<evidence type="ECO:0000313" key="1">
    <source>
        <dbReference type="EMBL" id="JAH68730.1"/>
    </source>
</evidence>
<proteinExistence type="predicted"/>
<accession>A0A0E9UU59</accession>
<sequence length="46" mass="5014">MHFFIPPSDRCLCVLYPECFVSPLKALFLCLSSSCPSSSSSCIPSL</sequence>
<reference evidence="1" key="2">
    <citation type="journal article" date="2015" name="Fish Shellfish Immunol.">
        <title>Early steps in the European eel (Anguilla anguilla)-Vibrio vulnificus interaction in the gills: Role of the RtxA13 toxin.</title>
        <authorList>
            <person name="Callol A."/>
            <person name="Pajuelo D."/>
            <person name="Ebbesson L."/>
            <person name="Teles M."/>
            <person name="MacKenzie S."/>
            <person name="Amaro C."/>
        </authorList>
    </citation>
    <scope>NUCLEOTIDE SEQUENCE</scope>
</reference>
<name>A0A0E9UU59_ANGAN</name>
<protein>
    <submittedName>
        <fullName evidence="1">Uncharacterized protein</fullName>
    </submittedName>
</protein>
<reference evidence="1" key="1">
    <citation type="submission" date="2014-11" db="EMBL/GenBank/DDBJ databases">
        <authorList>
            <person name="Amaro Gonzalez C."/>
        </authorList>
    </citation>
    <scope>NUCLEOTIDE SEQUENCE</scope>
</reference>